<dbReference type="Pfam" id="PF01774">
    <property type="entry name" value="UreD"/>
    <property type="match status" value="1"/>
</dbReference>
<evidence type="ECO:0000313" key="4">
    <source>
        <dbReference type="EMBL" id="NEZ60716.1"/>
    </source>
</evidence>
<name>A0A6M0RX50_9CYAN</name>
<organism evidence="4 5">
    <name type="scientific">Adonisia turfae CCMR0081</name>
    <dbReference type="NCBI Taxonomy" id="2292702"/>
    <lineage>
        <taxon>Bacteria</taxon>
        <taxon>Bacillati</taxon>
        <taxon>Cyanobacteriota</taxon>
        <taxon>Adonisia</taxon>
        <taxon>Adonisia turfae</taxon>
    </lineage>
</organism>
<comment type="function">
    <text evidence="3">Required for maturation of urease via the functional incorporation of the urease nickel metallocenter.</text>
</comment>
<proteinExistence type="inferred from homology"/>
<evidence type="ECO:0000256" key="2">
    <source>
        <dbReference type="ARBA" id="ARBA00023186"/>
    </source>
</evidence>
<gene>
    <name evidence="3" type="primary">ureD</name>
    <name evidence="4" type="ORF">DXZ20_34765</name>
</gene>
<reference evidence="4 5" key="1">
    <citation type="journal article" date="2020" name="Microb. Ecol.">
        <title>Ecogenomics of the Marine Benthic Filamentous Cyanobacterium Adonisia.</title>
        <authorList>
            <person name="Walter J.M."/>
            <person name="Coutinho F.H."/>
            <person name="Leomil L."/>
            <person name="Hargreaves P.I."/>
            <person name="Campeao M.E."/>
            <person name="Vieira V.V."/>
            <person name="Silva B.S."/>
            <person name="Fistarol G.O."/>
            <person name="Salomon P.S."/>
            <person name="Sawabe T."/>
            <person name="Mino S."/>
            <person name="Hosokawa M."/>
            <person name="Miyashita H."/>
            <person name="Maruyama F."/>
            <person name="van Verk M.C."/>
            <person name="Dutilh B.E."/>
            <person name="Thompson C.C."/>
            <person name="Thompson F.L."/>
        </authorList>
    </citation>
    <scope>NUCLEOTIDE SEQUENCE [LARGE SCALE GENOMIC DNA]</scope>
    <source>
        <strain evidence="4 5">CCMR0081</strain>
    </source>
</reference>
<accession>A0A6M0RX50</accession>
<dbReference type="EMBL" id="QXHD01000004">
    <property type="protein sequence ID" value="NEZ60716.1"/>
    <property type="molecule type" value="Genomic_DNA"/>
</dbReference>
<dbReference type="AlphaFoldDB" id="A0A6M0RX50"/>
<keyword evidence="3" id="KW-0996">Nickel insertion</keyword>
<comment type="subunit">
    <text evidence="3">UreD, UreF and UreG form a complex that acts as a GTP-hydrolysis-dependent molecular chaperone, activating the urease apoprotein by helping to assemble the nickel containing metallocenter of UreC. The UreE protein probably delivers the nickel.</text>
</comment>
<protein>
    <recommendedName>
        <fullName evidence="3">Urease accessory protein UreD</fullName>
    </recommendedName>
</protein>
<dbReference type="RefSeq" id="WP_163663926.1">
    <property type="nucleotide sequence ID" value="NZ_QXHD01000004.1"/>
</dbReference>
<evidence type="ECO:0000313" key="5">
    <source>
        <dbReference type="Proteomes" id="UP000481033"/>
    </source>
</evidence>
<dbReference type="PANTHER" id="PTHR33643">
    <property type="entry name" value="UREASE ACCESSORY PROTEIN D"/>
    <property type="match status" value="1"/>
</dbReference>
<comment type="similarity">
    <text evidence="1 3">Belongs to the UreD family.</text>
</comment>
<keyword evidence="2 3" id="KW-0143">Chaperone</keyword>
<dbReference type="HAMAP" id="MF_01384">
    <property type="entry name" value="UreD"/>
    <property type="match status" value="1"/>
</dbReference>
<evidence type="ECO:0000256" key="1">
    <source>
        <dbReference type="ARBA" id="ARBA00007177"/>
    </source>
</evidence>
<comment type="subcellular location">
    <subcellularLocation>
        <location evidence="3">Cytoplasm</location>
    </subcellularLocation>
</comment>
<keyword evidence="5" id="KW-1185">Reference proteome</keyword>
<sequence>MRTTNTVQSEQATAEPCWRGSLDLRFANINGRTFPAKSFSTSPLRIQRPFYPVAAPGNCQSVIVHTAGGMVGGDQLDMVITAEADTQVLVTTAAAHKVYRSQGDWAQQTIQLTVASDAYVEWLPQELILFDGGRFQQSLKVDLEPGGVWLSWDITRFGRSARGETLTTGQWRSQTEIWQQGAPLWIDQQQLLGGSEVLGSRNGLAGYPVVGTFLLLGKSITPEHLSAIRTRLNLKSLTGCDAGVTQLEQGLVARYRGSSSQIARQYFIDIWQYFRAKVLDQKSYIPRVWGV</sequence>
<dbReference type="InterPro" id="IPR002669">
    <property type="entry name" value="UreD"/>
</dbReference>
<dbReference type="GO" id="GO:0016151">
    <property type="term" value="F:nickel cation binding"/>
    <property type="evidence" value="ECO:0007669"/>
    <property type="project" value="UniProtKB-UniRule"/>
</dbReference>
<comment type="caution">
    <text evidence="4">The sequence shown here is derived from an EMBL/GenBank/DDBJ whole genome shotgun (WGS) entry which is preliminary data.</text>
</comment>
<dbReference type="PANTHER" id="PTHR33643:SF1">
    <property type="entry name" value="UREASE ACCESSORY PROTEIN D"/>
    <property type="match status" value="1"/>
</dbReference>
<dbReference type="Proteomes" id="UP000481033">
    <property type="component" value="Unassembled WGS sequence"/>
</dbReference>
<evidence type="ECO:0000256" key="3">
    <source>
        <dbReference type="HAMAP-Rule" id="MF_01384"/>
    </source>
</evidence>
<dbReference type="GO" id="GO:0005737">
    <property type="term" value="C:cytoplasm"/>
    <property type="evidence" value="ECO:0007669"/>
    <property type="project" value="UniProtKB-SubCell"/>
</dbReference>
<keyword evidence="3" id="KW-0963">Cytoplasm</keyword>